<dbReference type="AlphaFoldDB" id="T0M9F0"/>
<reference evidence="3 4" key="1">
    <citation type="journal article" date="2013" name="BMC Genomics">
        <title>Genome sequencing and comparative genomics of honey bee microsporidia, Nosema apis reveal novel insights into host-parasite interactions.</title>
        <authorList>
            <person name="Chen Yp."/>
            <person name="Pettis J.S."/>
            <person name="Zhao Y."/>
            <person name="Liu X."/>
            <person name="Tallon L.J."/>
            <person name="Sadzewicz L.D."/>
            <person name="Li R."/>
            <person name="Zheng H."/>
            <person name="Huang S."/>
            <person name="Zhang X."/>
            <person name="Hamilton M.C."/>
            <person name="Pernal S.F."/>
            <person name="Melathopoulos A.P."/>
            <person name="Yan X."/>
            <person name="Evans J.D."/>
        </authorList>
    </citation>
    <scope>NUCLEOTIDE SEQUENCE [LARGE SCALE GENOMIC DNA]</scope>
    <source>
        <strain evidence="3 4">BRL 01</strain>
    </source>
</reference>
<proteinExistence type="predicted"/>
<evidence type="ECO:0000256" key="1">
    <source>
        <dbReference type="SAM" id="Coils"/>
    </source>
</evidence>
<sequence length="221" mass="25397">MINCTNLKSDKNTICIQKEDESQSLVSILNKQNLNESDLIRHDTLHNLTKNNDLVLNDKNEGNANAIIELKTLLSNLNNIKDEITKEQLDNFNLKNINCFKPSPTLEVIYELQEFNENKEDISKIHNSTINDDIVINVQSERLLEVSPNSLEEQTVHLNEPNKENKMVNLIERKIILEESNRNESSLCDNNKFKCNLLTCTIILCFLLSGLICYKFIVSFS</sequence>
<keyword evidence="1" id="KW-0175">Coiled coil</keyword>
<dbReference type="VEuPathDB" id="MicrosporidiaDB:NAPIS_ORF02449"/>
<keyword evidence="2" id="KW-0812">Transmembrane</keyword>
<dbReference type="EMBL" id="KE647341">
    <property type="protein sequence ID" value="EQB60001.1"/>
    <property type="molecule type" value="Genomic_DNA"/>
</dbReference>
<feature type="transmembrane region" description="Helical" evidence="2">
    <location>
        <begin position="196"/>
        <end position="217"/>
    </location>
</feature>
<keyword evidence="2" id="KW-0472">Membrane</keyword>
<feature type="coiled-coil region" evidence="1">
    <location>
        <begin position="63"/>
        <end position="90"/>
    </location>
</feature>
<protein>
    <submittedName>
        <fullName evidence="3">Uncharacterized protein</fullName>
    </submittedName>
</protein>
<dbReference type="HOGENOM" id="CLU_1251000_0_0_1"/>
<gene>
    <name evidence="3" type="ORF">NAPIS_ORF02449</name>
</gene>
<evidence type="ECO:0000256" key="2">
    <source>
        <dbReference type="SAM" id="Phobius"/>
    </source>
</evidence>
<keyword evidence="4" id="KW-1185">Reference proteome</keyword>
<evidence type="ECO:0000313" key="4">
    <source>
        <dbReference type="Proteomes" id="UP000053780"/>
    </source>
</evidence>
<name>T0M9F0_9MICR</name>
<dbReference type="Proteomes" id="UP000053780">
    <property type="component" value="Unassembled WGS sequence"/>
</dbReference>
<keyword evidence="2" id="KW-1133">Transmembrane helix</keyword>
<accession>T0M9F0</accession>
<organism evidence="3 4">
    <name type="scientific">Vairimorpha apis BRL 01</name>
    <dbReference type="NCBI Taxonomy" id="1037528"/>
    <lineage>
        <taxon>Eukaryota</taxon>
        <taxon>Fungi</taxon>
        <taxon>Fungi incertae sedis</taxon>
        <taxon>Microsporidia</taxon>
        <taxon>Nosematidae</taxon>
        <taxon>Vairimorpha</taxon>
    </lineage>
</organism>
<evidence type="ECO:0000313" key="3">
    <source>
        <dbReference type="EMBL" id="EQB60001.1"/>
    </source>
</evidence>